<feature type="compositionally biased region" description="Basic and acidic residues" evidence="1">
    <location>
        <begin position="159"/>
        <end position="168"/>
    </location>
</feature>
<comment type="caution">
    <text evidence="2">The sequence shown here is derived from an EMBL/GenBank/DDBJ whole genome shotgun (WGS) entry which is preliminary data.</text>
</comment>
<organism evidence="2 3">
    <name type="scientific">Stylosanthes scabra</name>
    <dbReference type="NCBI Taxonomy" id="79078"/>
    <lineage>
        <taxon>Eukaryota</taxon>
        <taxon>Viridiplantae</taxon>
        <taxon>Streptophyta</taxon>
        <taxon>Embryophyta</taxon>
        <taxon>Tracheophyta</taxon>
        <taxon>Spermatophyta</taxon>
        <taxon>Magnoliopsida</taxon>
        <taxon>eudicotyledons</taxon>
        <taxon>Gunneridae</taxon>
        <taxon>Pentapetalae</taxon>
        <taxon>rosids</taxon>
        <taxon>fabids</taxon>
        <taxon>Fabales</taxon>
        <taxon>Fabaceae</taxon>
        <taxon>Papilionoideae</taxon>
        <taxon>50 kb inversion clade</taxon>
        <taxon>dalbergioids sensu lato</taxon>
        <taxon>Dalbergieae</taxon>
        <taxon>Pterocarpus clade</taxon>
        <taxon>Stylosanthes</taxon>
    </lineage>
</organism>
<feature type="region of interest" description="Disordered" evidence="1">
    <location>
        <begin position="126"/>
        <end position="170"/>
    </location>
</feature>
<evidence type="ECO:0000256" key="1">
    <source>
        <dbReference type="SAM" id="MobiDB-lite"/>
    </source>
</evidence>
<evidence type="ECO:0000313" key="2">
    <source>
        <dbReference type="EMBL" id="MED6116725.1"/>
    </source>
</evidence>
<dbReference type="EMBL" id="JASCZI010003240">
    <property type="protein sequence ID" value="MED6116725.1"/>
    <property type="molecule type" value="Genomic_DNA"/>
</dbReference>
<dbReference type="Proteomes" id="UP001341840">
    <property type="component" value="Unassembled WGS sequence"/>
</dbReference>
<keyword evidence="3" id="KW-1185">Reference proteome</keyword>
<feature type="compositionally biased region" description="Basic and acidic residues" evidence="1">
    <location>
        <begin position="139"/>
        <end position="152"/>
    </location>
</feature>
<sequence>MVYTHPELAEGKSWRHIGAYAPLLCIRTSNASAHTNGWHAKDLPLWPREKGKLMDSQVAAQNQLCTPVTPAINTPTSSLPIKKRPLNKVAGRTLMQAPKEQGVNAISSDPKPEPALKDANREMAKMNGDKEEDLEEEPKEVPNVEDKGKPEEAGNGAGEHLHGEHDPVTHFANEISESIDVLANNDHLRNLRTWS</sequence>
<proteinExistence type="predicted"/>
<reference evidence="2 3" key="1">
    <citation type="journal article" date="2023" name="Plants (Basel)">
        <title>Bridging the Gap: Combining Genomics and Transcriptomics Approaches to Understand Stylosanthes scabra, an Orphan Legume from the Brazilian Caatinga.</title>
        <authorList>
            <person name="Ferreira-Neto J.R.C."/>
            <person name="da Silva M.D."/>
            <person name="Binneck E."/>
            <person name="de Melo N.F."/>
            <person name="da Silva R.H."/>
            <person name="de Melo A.L.T.M."/>
            <person name="Pandolfi V."/>
            <person name="Bustamante F.O."/>
            <person name="Brasileiro-Vidal A.C."/>
            <person name="Benko-Iseppon A.M."/>
        </authorList>
    </citation>
    <scope>NUCLEOTIDE SEQUENCE [LARGE SCALE GENOMIC DNA]</scope>
    <source>
        <tissue evidence="2">Leaves</tissue>
    </source>
</reference>
<accession>A0ABU6QX95</accession>
<evidence type="ECO:0000313" key="3">
    <source>
        <dbReference type="Proteomes" id="UP001341840"/>
    </source>
</evidence>
<protein>
    <submittedName>
        <fullName evidence="2">Uncharacterized protein</fullName>
    </submittedName>
</protein>
<gene>
    <name evidence="2" type="ORF">PIB30_102861</name>
</gene>
<name>A0ABU6QX95_9FABA</name>